<organism evidence="24 25">
    <name type="scientific">Cutaneotrichosporon cavernicola</name>
    <dbReference type="NCBI Taxonomy" id="279322"/>
    <lineage>
        <taxon>Eukaryota</taxon>
        <taxon>Fungi</taxon>
        <taxon>Dikarya</taxon>
        <taxon>Basidiomycota</taxon>
        <taxon>Agaricomycotina</taxon>
        <taxon>Tremellomycetes</taxon>
        <taxon>Trichosporonales</taxon>
        <taxon>Trichosporonaceae</taxon>
        <taxon>Cutaneotrichosporon</taxon>
    </lineage>
</organism>
<keyword evidence="6" id="KW-0963">Cytoplasm</keyword>
<dbReference type="GO" id="GO:0016787">
    <property type="term" value="F:hydrolase activity"/>
    <property type="evidence" value="ECO:0007669"/>
    <property type="project" value="UniProtKB-KW"/>
</dbReference>
<comment type="similarity">
    <text evidence="3 18">Belongs to the protein kinase superfamily. RIO-type Ser/Thr kinase family.</text>
</comment>
<evidence type="ECO:0000256" key="7">
    <source>
        <dbReference type="ARBA" id="ARBA00022517"/>
    </source>
</evidence>
<dbReference type="EMBL" id="AP028213">
    <property type="protein sequence ID" value="BEI89296.1"/>
    <property type="molecule type" value="Genomic_DNA"/>
</dbReference>
<evidence type="ECO:0000256" key="10">
    <source>
        <dbReference type="ARBA" id="ARBA00022723"/>
    </source>
</evidence>
<evidence type="ECO:0000256" key="9">
    <source>
        <dbReference type="ARBA" id="ARBA00022679"/>
    </source>
</evidence>
<dbReference type="GO" id="GO:0004674">
    <property type="term" value="F:protein serine/threonine kinase activity"/>
    <property type="evidence" value="ECO:0007669"/>
    <property type="project" value="UniProtKB-KW"/>
</dbReference>
<keyword evidence="25" id="KW-1185">Reference proteome</keyword>
<evidence type="ECO:0000256" key="14">
    <source>
        <dbReference type="ARBA" id="ARBA00022840"/>
    </source>
</evidence>
<comment type="catalytic activity">
    <reaction evidence="17 18">
        <text>L-seryl-[protein] + ATP = O-phospho-L-seryl-[protein] + ADP + H(+)</text>
        <dbReference type="Rhea" id="RHEA:17989"/>
        <dbReference type="Rhea" id="RHEA-COMP:9863"/>
        <dbReference type="Rhea" id="RHEA-COMP:11604"/>
        <dbReference type="ChEBI" id="CHEBI:15378"/>
        <dbReference type="ChEBI" id="CHEBI:29999"/>
        <dbReference type="ChEBI" id="CHEBI:30616"/>
        <dbReference type="ChEBI" id="CHEBI:83421"/>
        <dbReference type="ChEBI" id="CHEBI:456216"/>
        <dbReference type="EC" id="2.7.11.1"/>
    </reaction>
</comment>
<sequence>MSQAHPPEQSVPEAVNSQMEVPQQRPDGKGYIDDAAEPCDNKSEGSSVEESLDSADERSHGGWPEDESGLEDDEEYDDDNWDVENEDWELADGDFTKQYNRVRQAYTAAGGGTQPLPARNSHAPGAIKAAPAKAGSLGKKLVNPALLGGVGHNPKSAAERQNQKDKADRATHEQVLDDRTRNTLLRLVNRGYFGVIEGCVSTGKEANVYLAFPGSDTPSEPYPYPPAIAVKIYRTAILNFRSRQKYIVGEHRFAGGYSSARNARKMVSLWAEKELRNLRRLVAGGVRAPIVIEQRDNVLVMEFLGREGVASPRLKDADISNSKLARLYGEVLVAMRRMYHDCQLVHADLSEYNILYHDSHLYIIDVSQSVEHDHPNAFDFLRSDIRNVEDFFTKRSGGAVKTLGLRRAWSFIVDENVGLSRDDQAGDAGEDRLLDVLREWLDREPEEEEAEEETDDAKAKAEVDDAVFFSSYIPRSLGEVYDPERDIDILKAGKGDTLIYAGITKLDINEGKAASEGEMASNEGETPAPIKEEEADASQEVEASPDAEEPTAPEGTAERRPSKSVRWADWEPEEEAEVDAAEFEKKSRGFRHEDKESKKERKKALKEENREKRKHKMPKGEKARLVKKTSSR</sequence>
<keyword evidence="8 18" id="KW-0723">Serine/threonine-protein kinase</keyword>
<dbReference type="GO" id="GO:0046872">
    <property type="term" value="F:metal ion binding"/>
    <property type="evidence" value="ECO:0007669"/>
    <property type="project" value="UniProtKB-KW"/>
</dbReference>
<keyword evidence="15" id="KW-0460">Magnesium</keyword>
<evidence type="ECO:0000256" key="8">
    <source>
        <dbReference type="ARBA" id="ARBA00022527"/>
    </source>
</evidence>
<evidence type="ECO:0000256" key="22">
    <source>
        <dbReference type="SAM" id="MobiDB-lite"/>
    </source>
</evidence>
<feature type="active site" description="4-aspartylphosphate intermediate" evidence="19">
    <location>
        <position position="365"/>
    </location>
</feature>
<dbReference type="GO" id="GO:0005737">
    <property type="term" value="C:cytoplasm"/>
    <property type="evidence" value="ECO:0007669"/>
    <property type="project" value="UniProtKB-SubCell"/>
</dbReference>
<evidence type="ECO:0000256" key="18">
    <source>
        <dbReference type="PIRNR" id="PIRNR038147"/>
    </source>
</evidence>
<evidence type="ECO:0000256" key="16">
    <source>
        <dbReference type="ARBA" id="ARBA00047899"/>
    </source>
</evidence>
<dbReference type="CDD" id="cd05147">
    <property type="entry name" value="RIO1_euk"/>
    <property type="match status" value="1"/>
</dbReference>
<feature type="binding site" evidence="20">
    <location>
        <position position="231"/>
    </location>
    <ligand>
        <name>ATP</name>
        <dbReference type="ChEBI" id="CHEBI:30616"/>
    </ligand>
</feature>
<feature type="compositionally biased region" description="Basic and acidic residues" evidence="22">
    <location>
        <begin position="157"/>
        <end position="173"/>
    </location>
</feature>
<keyword evidence="13" id="KW-0378">Hydrolase</keyword>
<dbReference type="InterPro" id="IPR000687">
    <property type="entry name" value="RIO_kinase"/>
</dbReference>
<feature type="compositionally biased region" description="Acidic residues" evidence="22">
    <location>
        <begin position="64"/>
        <end position="81"/>
    </location>
</feature>
<keyword evidence="10" id="KW-0479">Metal-binding</keyword>
<keyword evidence="11 18" id="KW-0547">Nucleotide-binding</keyword>
<feature type="compositionally biased region" description="Acidic residues" evidence="22">
    <location>
        <begin position="533"/>
        <end position="551"/>
    </location>
</feature>
<evidence type="ECO:0000259" key="23">
    <source>
        <dbReference type="SMART" id="SM00090"/>
    </source>
</evidence>
<dbReference type="PROSITE" id="PS01245">
    <property type="entry name" value="RIO1"/>
    <property type="match status" value="1"/>
</dbReference>
<dbReference type="GO" id="GO:0005524">
    <property type="term" value="F:ATP binding"/>
    <property type="evidence" value="ECO:0007669"/>
    <property type="project" value="UniProtKB-KW"/>
</dbReference>
<dbReference type="EC" id="2.7.11.1" evidence="4 18"/>
<evidence type="ECO:0000256" key="5">
    <source>
        <dbReference type="ARBA" id="ARBA00016038"/>
    </source>
</evidence>
<feature type="region of interest" description="Disordered" evidence="22">
    <location>
        <begin position="148"/>
        <end position="173"/>
    </location>
</feature>
<evidence type="ECO:0000256" key="12">
    <source>
        <dbReference type="ARBA" id="ARBA00022777"/>
    </source>
</evidence>
<keyword evidence="9 18" id="KW-0808">Transferase</keyword>
<evidence type="ECO:0000313" key="25">
    <source>
        <dbReference type="Proteomes" id="UP001233271"/>
    </source>
</evidence>
<comment type="subcellular location">
    <subcellularLocation>
        <location evidence="2">Cytoplasm</location>
    </subcellularLocation>
</comment>
<dbReference type="Pfam" id="PF01163">
    <property type="entry name" value="RIO1"/>
    <property type="match status" value="1"/>
</dbReference>
<feature type="region of interest" description="Disordered" evidence="22">
    <location>
        <begin position="514"/>
        <end position="632"/>
    </location>
</feature>
<gene>
    <name evidence="24" type="primary">rio1</name>
    <name evidence="24" type="ORF">CcaverHIS019_0206580</name>
</gene>
<evidence type="ECO:0000256" key="2">
    <source>
        <dbReference type="ARBA" id="ARBA00004496"/>
    </source>
</evidence>
<dbReference type="SUPFAM" id="SSF56112">
    <property type="entry name" value="Protein kinase-like (PK-like)"/>
    <property type="match status" value="1"/>
</dbReference>
<dbReference type="Gene3D" id="3.30.200.20">
    <property type="entry name" value="Phosphorylase Kinase, domain 1"/>
    <property type="match status" value="1"/>
</dbReference>
<feature type="binding site" evidence="21">
    <location>
        <position position="365"/>
    </location>
    <ligand>
        <name>Mg(2+)</name>
        <dbReference type="ChEBI" id="CHEBI:18420"/>
    </ligand>
</feature>
<evidence type="ECO:0000256" key="11">
    <source>
        <dbReference type="ARBA" id="ARBA00022741"/>
    </source>
</evidence>
<comment type="cofactor">
    <cofactor evidence="1 21">
        <name>Mg(2+)</name>
        <dbReference type="ChEBI" id="CHEBI:18420"/>
    </cofactor>
</comment>
<dbReference type="InterPro" id="IPR017407">
    <property type="entry name" value="Ser/Thr_kinase_Rio1"/>
</dbReference>
<evidence type="ECO:0000256" key="6">
    <source>
        <dbReference type="ARBA" id="ARBA00022490"/>
    </source>
</evidence>
<evidence type="ECO:0000256" key="4">
    <source>
        <dbReference type="ARBA" id="ARBA00012513"/>
    </source>
</evidence>
<protein>
    <recommendedName>
        <fullName evidence="5 18">Serine/threonine-protein kinase RIO1</fullName>
        <ecNumber evidence="4 18">2.7.11.1</ecNumber>
    </recommendedName>
</protein>
<evidence type="ECO:0000256" key="13">
    <source>
        <dbReference type="ARBA" id="ARBA00022801"/>
    </source>
</evidence>
<feature type="binding site" evidence="21">
    <location>
        <position position="353"/>
    </location>
    <ligand>
        <name>Mg(2+)</name>
        <dbReference type="ChEBI" id="CHEBI:18420"/>
    </ligand>
</feature>
<dbReference type="PIRSF" id="PIRSF038147">
    <property type="entry name" value="Ser/Thr_PK_RIO1"/>
    <property type="match status" value="1"/>
</dbReference>
<dbReference type="Proteomes" id="UP001233271">
    <property type="component" value="Chromosome 2"/>
</dbReference>
<evidence type="ECO:0000256" key="15">
    <source>
        <dbReference type="ARBA" id="ARBA00022842"/>
    </source>
</evidence>
<dbReference type="InterPro" id="IPR051272">
    <property type="entry name" value="RIO-type_Ser/Thr_kinase"/>
</dbReference>
<feature type="region of interest" description="Disordered" evidence="22">
    <location>
        <begin position="1"/>
        <end position="81"/>
    </location>
</feature>
<feature type="active site" description="Proton acceptor" evidence="19">
    <location>
        <position position="348"/>
    </location>
</feature>
<evidence type="ECO:0000256" key="1">
    <source>
        <dbReference type="ARBA" id="ARBA00001946"/>
    </source>
</evidence>
<keyword evidence="7" id="KW-0690">Ribosome biogenesis</keyword>
<dbReference type="KEGG" id="ccac:CcaHIS019_0206580"/>
<dbReference type="GeneID" id="85493167"/>
<reference evidence="24" key="1">
    <citation type="journal article" date="2023" name="BMC Genomics">
        <title>Chromosome-level genome assemblies of Cutaneotrichosporon spp. (Trichosporonales, Basidiomycota) reveal imbalanced evolution between nucleotide sequences and chromosome synteny.</title>
        <authorList>
            <person name="Kobayashi Y."/>
            <person name="Kayamori A."/>
            <person name="Aoki K."/>
            <person name="Shiwa Y."/>
            <person name="Matsutani M."/>
            <person name="Fujita N."/>
            <person name="Sugita T."/>
            <person name="Iwasaki W."/>
            <person name="Tanaka N."/>
            <person name="Takashima M."/>
        </authorList>
    </citation>
    <scope>NUCLEOTIDE SEQUENCE</scope>
    <source>
        <strain evidence="24">HIS019</strain>
    </source>
</reference>
<dbReference type="RefSeq" id="XP_060454562.1">
    <property type="nucleotide sequence ID" value="XM_060597695.1"/>
</dbReference>
<dbReference type="AlphaFoldDB" id="A0AA48IDW6"/>
<dbReference type="SMART" id="SM00090">
    <property type="entry name" value="RIO"/>
    <property type="match status" value="1"/>
</dbReference>
<feature type="compositionally biased region" description="Acidic residues" evidence="22">
    <location>
        <begin position="570"/>
        <end position="581"/>
    </location>
</feature>
<keyword evidence="14 18" id="KW-0067">ATP-binding</keyword>
<evidence type="ECO:0000256" key="17">
    <source>
        <dbReference type="ARBA" id="ARBA00048679"/>
    </source>
</evidence>
<evidence type="ECO:0000256" key="21">
    <source>
        <dbReference type="PIRSR" id="PIRSR038147-3"/>
    </source>
</evidence>
<accession>A0AA48IDW6</accession>
<comment type="catalytic activity">
    <reaction evidence="16 18">
        <text>L-threonyl-[protein] + ATP = O-phospho-L-threonyl-[protein] + ADP + H(+)</text>
        <dbReference type="Rhea" id="RHEA:46608"/>
        <dbReference type="Rhea" id="RHEA-COMP:11060"/>
        <dbReference type="Rhea" id="RHEA-COMP:11605"/>
        <dbReference type="ChEBI" id="CHEBI:15378"/>
        <dbReference type="ChEBI" id="CHEBI:30013"/>
        <dbReference type="ChEBI" id="CHEBI:30616"/>
        <dbReference type="ChEBI" id="CHEBI:61977"/>
        <dbReference type="ChEBI" id="CHEBI:456216"/>
        <dbReference type="EC" id="2.7.11.1"/>
    </reaction>
</comment>
<evidence type="ECO:0000256" key="3">
    <source>
        <dbReference type="ARBA" id="ARBA00009196"/>
    </source>
</evidence>
<dbReference type="InterPro" id="IPR011009">
    <property type="entry name" value="Kinase-like_dom_sf"/>
</dbReference>
<feature type="binding site" evidence="20">
    <location>
        <position position="304"/>
    </location>
    <ligand>
        <name>ATP</name>
        <dbReference type="ChEBI" id="CHEBI:30616"/>
    </ligand>
</feature>
<feature type="domain" description="RIO kinase" evidence="23">
    <location>
        <begin position="165"/>
        <end position="414"/>
    </location>
</feature>
<dbReference type="PANTHER" id="PTHR45723">
    <property type="entry name" value="SERINE/THREONINE-PROTEIN KINASE RIO1"/>
    <property type="match status" value="1"/>
</dbReference>
<keyword evidence="12 18" id="KW-0418">Kinase</keyword>
<dbReference type="GO" id="GO:0042254">
    <property type="term" value="P:ribosome biogenesis"/>
    <property type="evidence" value="ECO:0007669"/>
    <property type="project" value="UniProtKB-KW"/>
</dbReference>
<dbReference type="InterPro" id="IPR018934">
    <property type="entry name" value="RIO_dom"/>
</dbReference>
<feature type="compositionally biased region" description="Basic and acidic residues" evidence="22">
    <location>
        <begin position="582"/>
        <end position="611"/>
    </location>
</feature>
<dbReference type="Gene3D" id="1.10.510.10">
    <property type="entry name" value="Transferase(Phosphotransferase) domain 1"/>
    <property type="match status" value="1"/>
</dbReference>
<evidence type="ECO:0000256" key="19">
    <source>
        <dbReference type="PIRSR" id="PIRSR038147-1"/>
    </source>
</evidence>
<dbReference type="InterPro" id="IPR018935">
    <property type="entry name" value="RIO_kinase_CS"/>
</dbReference>
<evidence type="ECO:0000313" key="24">
    <source>
        <dbReference type="EMBL" id="BEI89296.1"/>
    </source>
</evidence>
<name>A0AA48IDW6_9TREE</name>
<proteinExistence type="inferred from homology"/>
<feature type="compositionally biased region" description="Basic and acidic residues" evidence="22">
    <location>
        <begin position="556"/>
        <end position="569"/>
    </location>
</feature>
<evidence type="ECO:0000256" key="20">
    <source>
        <dbReference type="PIRSR" id="PIRSR038147-2"/>
    </source>
</evidence>